<gene>
    <name evidence="1" type="ORF">F4820DRAFT_442055</name>
</gene>
<evidence type="ECO:0000313" key="1">
    <source>
        <dbReference type="EMBL" id="KAI4858645.1"/>
    </source>
</evidence>
<evidence type="ECO:0000313" key="2">
    <source>
        <dbReference type="Proteomes" id="UP001497700"/>
    </source>
</evidence>
<accession>A0ACB9YHZ0</accession>
<protein>
    <submittedName>
        <fullName evidence="1">Uncharacterized protein</fullName>
    </submittedName>
</protein>
<proteinExistence type="predicted"/>
<organism evidence="1 2">
    <name type="scientific">Hypoxylon rubiginosum</name>
    <dbReference type="NCBI Taxonomy" id="110542"/>
    <lineage>
        <taxon>Eukaryota</taxon>
        <taxon>Fungi</taxon>
        <taxon>Dikarya</taxon>
        <taxon>Ascomycota</taxon>
        <taxon>Pezizomycotina</taxon>
        <taxon>Sordariomycetes</taxon>
        <taxon>Xylariomycetidae</taxon>
        <taxon>Xylariales</taxon>
        <taxon>Hypoxylaceae</taxon>
        <taxon>Hypoxylon</taxon>
    </lineage>
</organism>
<reference evidence="1 2" key="1">
    <citation type="journal article" date="2022" name="New Phytol.">
        <title>Ecological generalism drives hyperdiversity of secondary metabolite gene clusters in xylarialean endophytes.</title>
        <authorList>
            <person name="Franco M.E.E."/>
            <person name="Wisecaver J.H."/>
            <person name="Arnold A.E."/>
            <person name="Ju Y.M."/>
            <person name="Slot J.C."/>
            <person name="Ahrendt S."/>
            <person name="Moore L.P."/>
            <person name="Eastman K.E."/>
            <person name="Scott K."/>
            <person name="Konkel Z."/>
            <person name="Mondo S.J."/>
            <person name="Kuo A."/>
            <person name="Hayes R.D."/>
            <person name="Haridas S."/>
            <person name="Andreopoulos B."/>
            <person name="Riley R."/>
            <person name="LaButti K."/>
            <person name="Pangilinan J."/>
            <person name="Lipzen A."/>
            <person name="Amirebrahimi M."/>
            <person name="Yan J."/>
            <person name="Adam C."/>
            <person name="Keymanesh K."/>
            <person name="Ng V."/>
            <person name="Louie K."/>
            <person name="Northen T."/>
            <person name="Drula E."/>
            <person name="Henrissat B."/>
            <person name="Hsieh H.M."/>
            <person name="Youens-Clark K."/>
            <person name="Lutzoni F."/>
            <person name="Miadlikowska J."/>
            <person name="Eastwood D.C."/>
            <person name="Hamelin R.C."/>
            <person name="Grigoriev I.V."/>
            <person name="U'Ren J.M."/>
        </authorList>
    </citation>
    <scope>NUCLEOTIDE SEQUENCE [LARGE SCALE GENOMIC DNA]</scope>
    <source>
        <strain evidence="1 2">CBS 119005</strain>
    </source>
</reference>
<dbReference type="EMBL" id="MU393708">
    <property type="protein sequence ID" value="KAI4858645.1"/>
    <property type="molecule type" value="Genomic_DNA"/>
</dbReference>
<comment type="caution">
    <text evidence="1">The sequence shown here is derived from an EMBL/GenBank/DDBJ whole genome shotgun (WGS) entry which is preliminary data.</text>
</comment>
<keyword evidence="2" id="KW-1185">Reference proteome</keyword>
<name>A0ACB9YHZ0_9PEZI</name>
<dbReference type="Proteomes" id="UP001497700">
    <property type="component" value="Unassembled WGS sequence"/>
</dbReference>
<sequence length="566" mass="64086">MADPLSLTLGIIPLCLTAIKGVILLQSKLKILRHSGEEIRKVRKKLRIQGDCFRDEIHRLLLKLLDYDVAASMMNDENHREWHSLHLEEKTAKYLAGNYASYLDDVKEWREIFTTLVDQLPPSEMTVPIRDALLITVRKKEYVESLEALKESCGELKRIRKMAKTLRGHLETTGRLPLPAGYSIARNISSSLHELLQTKIFCNAHNHSGHNIKLILSSTDEADPRLNLFLEQISDKGSILERTLEPLSAGFNDIPDYYLDPLNSDSNPEPEQELKRRRVRDTHPSHQTAYIRVFAPKGNKPEEQDSEDLMQVRIKCEELISRPHLPTSEPALRSLGCLAIIGNRKLVLYQGLHGLSADCSRLDPTHTTPLSEILNLPKFDAFADKGRVRMAITLAKSMLKFHSTPWWPRGETLKQVHIFKDRDLDLLPCLDTLHLSLELTQRSSTMGNTSTALALQNETNNGSNSSLSDSIRYAMEDHGIRNLTLYGLGVALLQIGLWEHVPWEDHVQVRRKVARLSHLGKGYRDATKKLIYCDFGLAIEQLDDPQLQSAIFSHVVGELESILGIA</sequence>